<dbReference type="InterPro" id="IPR011059">
    <property type="entry name" value="Metal-dep_hydrolase_composite"/>
</dbReference>
<keyword evidence="1" id="KW-0732">Signal</keyword>
<dbReference type="InterPro" id="IPR050789">
    <property type="entry name" value="Diverse_Enzym_Activities"/>
</dbReference>
<dbReference type="SUPFAM" id="SSF51556">
    <property type="entry name" value="Metallo-dependent hydrolases"/>
    <property type="match status" value="1"/>
</dbReference>
<dbReference type="PANTHER" id="PTHR43283:SF3">
    <property type="entry name" value="BETA-LACTAMASE FAMILY PROTEIN (AFU_ORTHOLOGUE AFUA_5G07500)"/>
    <property type="match status" value="1"/>
</dbReference>
<feature type="chain" id="PRO_5015611593" evidence="1">
    <location>
        <begin position="22"/>
        <end position="943"/>
    </location>
</feature>
<dbReference type="SUPFAM" id="SSF51338">
    <property type="entry name" value="Composite domain of metallo-dependent hydrolases"/>
    <property type="match status" value="1"/>
</dbReference>
<dbReference type="InterPro" id="IPR012338">
    <property type="entry name" value="Beta-lactam/transpept-like"/>
</dbReference>
<evidence type="ECO:0000259" key="3">
    <source>
        <dbReference type="Pfam" id="PF07969"/>
    </source>
</evidence>
<evidence type="ECO:0000259" key="2">
    <source>
        <dbReference type="Pfam" id="PF00144"/>
    </source>
</evidence>
<dbReference type="InterPro" id="IPR001466">
    <property type="entry name" value="Beta-lactam-related"/>
</dbReference>
<accession>A0A2S8GIJ4</accession>
<dbReference type="Gene3D" id="3.30.1490.130">
    <property type="entry name" value="D-aminoacylase. Domain 3"/>
    <property type="match status" value="1"/>
</dbReference>
<sequence length="943" mass="102547">MRLITSCALLLLLVLPIVASAAEKYDLLIQGGKIVDGSGAPWYYGDVAVRDGKIAKIGRIDADQAKRVIDAKGLIVAPGFIDMMGQTADPLLENPKSGLNLLTQGITTINCGEGYSAAPLDPQEASRRGYATMLEYFQLLDMKGLPVNVVQTVGHTQVRRIVLGDVDRRPSDEELQQMQALVREAMEAGAIGVSTALIYPPATYAQTKEIAALASVAGDYGGSYYTHMRNEGDLLLEAIDEAIAIGAEGNAPVHIYHLKAAGKQNWGKMDLAIARIHQARAAGQQVTADIYPYVNNGLGIAALIHPRHFAQGDAAFFRQIDKADFRAEIKEEMLTTDGWENWFRHVGHDWNKIVVGEPGDKRYADYAGDSVATIAEKTSEDPWDVFFNLVKSGAFVLPESMTDANKLKALQQEFTSFCTDVGPVSGNRIASHPRGYGAFPRLLSRYVRDLGAISLEQAVAQASSSAANKVLVYDRGRISEGQAADIIAFDYDQLADKATFAKPYEVSTGMKYVVVNGSVVLEEGKFTGTLSGKVLRGPGYARKFAPSQVTTGKSVPELAAVDGAIQSLLDRLPIPGAAVAVTDHGKLVYARGFGYADLATRQPVEPDSLFRIASVSKPITAAAIMQLVDAGKLSLDDKIFDLLEYEPILEEGQKFDERQKEITIRHLLQHTGGWDRNQSFDAMFRSVDFANAADVPPPADCDAIIRVMLGKPLDFAPGERYAYSNYGYCLLGRAIEQVTGEKYDDYVKQNVLAPLGIERMQIGATHLPARASGEVRYYDPHFGRSVWADNLNQQVPSAYGAWHLESMDSHGAWIASAPDLARFAATFDQPDKSPILSAQSIAATSSRPAGLAGHDESGKPKSTYYSLGWQFTGVSDGKFTQTHSGSLPGTNTIVTRRPDGRNVVILLNARHTPLTDNVISQFQREVSQALDSVETWPDHNLFP</sequence>
<dbReference type="CDD" id="cd01297">
    <property type="entry name" value="D-aminoacylase"/>
    <property type="match status" value="1"/>
</dbReference>
<dbReference type="RefSeq" id="WP_105337227.1">
    <property type="nucleotide sequence ID" value="NZ_PUHZ01000020.1"/>
</dbReference>
<evidence type="ECO:0000256" key="1">
    <source>
        <dbReference type="SAM" id="SignalP"/>
    </source>
</evidence>
<dbReference type="Pfam" id="PF00144">
    <property type="entry name" value="Beta-lactamase"/>
    <property type="match status" value="1"/>
</dbReference>
<evidence type="ECO:0000313" key="4">
    <source>
        <dbReference type="EMBL" id="PQO44258.1"/>
    </source>
</evidence>
<feature type="signal peptide" evidence="1">
    <location>
        <begin position="1"/>
        <end position="21"/>
    </location>
</feature>
<dbReference type="Pfam" id="PF07969">
    <property type="entry name" value="Amidohydro_3"/>
    <property type="match status" value="1"/>
</dbReference>
<dbReference type="EMBL" id="PUHZ01000020">
    <property type="protein sequence ID" value="PQO44258.1"/>
    <property type="molecule type" value="Genomic_DNA"/>
</dbReference>
<dbReference type="OrthoDB" id="9797709at2"/>
<dbReference type="InterPro" id="IPR023100">
    <property type="entry name" value="D-aminoacylase_insert_dom_sf"/>
</dbReference>
<dbReference type="Gene3D" id="2.30.40.10">
    <property type="entry name" value="Urease, subunit C, domain 1"/>
    <property type="match status" value="1"/>
</dbReference>
<evidence type="ECO:0000313" key="5">
    <source>
        <dbReference type="Proteomes" id="UP000237819"/>
    </source>
</evidence>
<feature type="domain" description="Beta-lactamase-related" evidence="2">
    <location>
        <begin position="562"/>
        <end position="913"/>
    </location>
</feature>
<proteinExistence type="predicted"/>
<dbReference type="InterPro" id="IPR013108">
    <property type="entry name" value="Amidohydro_3"/>
</dbReference>
<dbReference type="Gene3D" id="3.20.20.140">
    <property type="entry name" value="Metal-dependent hydrolases"/>
    <property type="match status" value="1"/>
</dbReference>
<dbReference type="AlphaFoldDB" id="A0A2S8GIJ4"/>
<dbReference type="GO" id="GO:0016811">
    <property type="term" value="F:hydrolase activity, acting on carbon-nitrogen (but not peptide) bonds, in linear amides"/>
    <property type="evidence" value="ECO:0007669"/>
    <property type="project" value="InterPro"/>
</dbReference>
<dbReference type="SUPFAM" id="SSF56601">
    <property type="entry name" value="beta-lactamase/transpeptidase-like"/>
    <property type="match status" value="1"/>
</dbReference>
<feature type="domain" description="Amidohydrolase 3" evidence="3">
    <location>
        <begin position="67"/>
        <end position="520"/>
    </location>
</feature>
<dbReference type="InterPro" id="IPR032466">
    <property type="entry name" value="Metal_Hydrolase"/>
</dbReference>
<comment type="caution">
    <text evidence="4">The sequence shown here is derived from an EMBL/GenBank/DDBJ whole genome shotgun (WGS) entry which is preliminary data.</text>
</comment>
<name>A0A2S8GIJ4_9BACT</name>
<protein>
    <submittedName>
        <fullName evidence="4">D-aminoacylase</fullName>
    </submittedName>
</protein>
<gene>
    <name evidence="4" type="ORF">C5Y93_20050</name>
</gene>
<dbReference type="Proteomes" id="UP000237819">
    <property type="component" value="Unassembled WGS sequence"/>
</dbReference>
<reference evidence="4 5" key="1">
    <citation type="submission" date="2018-02" db="EMBL/GenBank/DDBJ databases">
        <title>Comparative genomes isolates from brazilian mangrove.</title>
        <authorList>
            <person name="Araujo J.E."/>
            <person name="Taketani R.G."/>
            <person name="Silva M.C.P."/>
            <person name="Loureco M.V."/>
            <person name="Andreote F.D."/>
        </authorList>
    </citation>
    <scope>NUCLEOTIDE SEQUENCE [LARGE SCALE GENOMIC DNA]</scope>
    <source>
        <strain evidence="4 5">Nap-Phe MGV</strain>
    </source>
</reference>
<organism evidence="4 5">
    <name type="scientific">Blastopirellula marina</name>
    <dbReference type="NCBI Taxonomy" id="124"/>
    <lineage>
        <taxon>Bacteria</taxon>
        <taxon>Pseudomonadati</taxon>
        <taxon>Planctomycetota</taxon>
        <taxon>Planctomycetia</taxon>
        <taxon>Pirellulales</taxon>
        <taxon>Pirellulaceae</taxon>
        <taxon>Blastopirellula</taxon>
    </lineage>
</organism>
<dbReference type="PANTHER" id="PTHR43283">
    <property type="entry name" value="BETA-LACTAMASE-RELATED"/>
    <property type="match status" value="1"/>
</dbReference>
<dbReference type="Gene3D" id="3.40.710.10">
    <property type="entry name" value="DD-peptidase/beta-lactamase superfamily"/>
    <property type="match status" value="1"/>
</dbReference>